<protein>
    <recommendedName>
        <fullName evidence="2">EGF-like domain-containing protein</fullName>
    </recommendedName>
</protein>
<evidence type="ECO:0000256" key="1">
    <source>
        <dbReference type="PROSITE-ProRule" id="PRU00076"/>
    </source>
</evidence>
<dbReference type="Gene3D" id="2.10.25.10">
    <property type="entry name" value="Laminin"/>
    <property type="match status" value="1"/>
</dbReference>
<dbReference type="InterPro" id="IPR000742">
    <property type="entry name" value="EGF"/>
</dbReference>
<proteinExistence type="predicted"/>
<dbReference type="SUPFAM" id="SSF57196">
    <property type="entry name" value="EGF/Laminin"/>
    <property type="match status" value="1"/>
</dbReference>
<dbReference type="Proteomes" id="UP000299102">
    <property type="component" value="Unassembled WGS sequence"/>
</dbReference>
<dbReference type="EMBL" id="BGZK01000387">
    <property type="protein sequence ID" value="GBP40771.1"/>
    <property type="molecule type" value="Genomic_DNA"/>
</dbReference>
<keyword evidence="4" id="KW-1185">Reference proteome</keyword>
<keyword evidence="1" id="KW-0245">EGF-like domain</keyword>
<dbReference type="Pfam" id="PF00008">
    <property type="entry name" value="EGF"/>
    <property type="match status" value="1"/>
</dbReference>
<dbReference type="OrthoDB" id="6275838at2759"/>
<dbReference type="AlphaFoldDB" id="A0A4C1VQ30"/>
<gene>
    <name evidence="3" type="ORF">EVAR_26435_1</name>
</gene>
<evidence type="ECO:0000259" key="2">
    <source>
        <dbReference type="PROSITE" id="PS50026"/>
    </source>
</evidence>
<reference evidence="3 4" key="1">
    <citation type="journal article" date="2019" name="Commun. Biol.">
        <title>The bagworm genome reveals a unique fibroin gene that provides high tensile strength.</title>
        <authorList>
            <person name="Kono N."/>
            <person name="Nakamura H."/>
            <person name="Ohtoshi R."/>
            <person name="Tomita M."/>
            <person name="Numata K."/>
            <person name="Arakawa K."/>
        </authorList>
    </citation>
    <scope>NUCLEOTIDE SEQUENCE [LARGE SCALE GENOMIC DNA]</scope>
</reference>
<dbReference type="STRING" id="151549.A0A4C1VQ30"/>
<evidence type="ECO:0000313" key="3">
    <source>
        <dbReference type="EMBL" id="GBP40771.1"/>
    </source>
</evidence>
<organism evidence="3 4">
    <name type="scientific">Eumeta variegata</name>
    <name type="common">Bagworm moth</name>
    <name type="synonym">Eumeta japonica</name>
    <dbReference type="NCBI Taxonomy" id="151549"/>
    <lineage>
        <taxon>Eukaryota</taxon>
        <taxon>Metazoa</taxon>
        <taxon>Ecdysozoa</taxon>
        <taxon>Arthropoda</taxon>
        <taxon>Hexapoda</taxon>
        <taxon>Insecta</taxon>
        <taxon>Pterygota</taxon>
        <taxon>Neoptera</taxon>
        <taxon>Endopterygota</taxon>
        <taxon>Lepidoptera</taxon>
        <taxon>Glossata</taxon>
        <taxon>Ditrysia</taxon>
        <taxon>Tineoidea</taxon>
        <taxon>Psychidae</taxon>
        <taxon>Oiketicinae</taxon>
        <taxon>Eumeta</taxon>
    </lineage>
</organism>
<comment type="caution">
    <text evidence="3">The sequence shown here is derived from an EMBL/GenBank/DDBJ whole genome shotgun (WGS) entry which is preliminary data.</text>
</comment>
<comment type="caution">
    <text evidence="1">Lacks conserved residue(s) required for the propagation of feature annotation.</text>
</comment>
<feature type="domain" description="EGF-like" evidence="2">
    <location>
        <begin position="55"/>
        <end position="93"/>
    </location>
</feature>
<accession>A0A4C1VQ30</accession>
<sequence length="106" mass="11398">MSTAAEYRYSCLGSVVNKEPLSFRRVRPSVCLPACAQFSEDTLNIRKPSRAGTNTSDACERSDPCQHGGVCISTDAGPVCECRGGDYEGAFCERGKPVEMKKNGKG</sequence>
<name>A0A4C1VQ30_EUMVA</name>
<dbReference type="PROSITE" id="PS50026">
    <property type="entry name" value="EGF_3"/>
    <property type="match status" value="1"/>
</dbReference>
<dbReference type="CDD" id="cd00054">
    <property type="entry name" value="EGF_CA"/>
    <property type="match status" value="1"/>
</dbReference>
<evidence type="ECO:0000313" key="4">
    <source>
        <dbReference type="Proteomes" id="UP000299102"/>
    </source>
</evidence>